<keyword evidence="3 4" id="KW-0687">Ribonucleoprotein</keyword>
<organism evidence="6">
    <name type="scientific">Balaenoptera musculus</name>
    <name type="common">Blue whale</name>
    <dbReference type="NCBI Taxonomy" id="9771"/>
    <lineage>
        <taxon>Eukaryota</taxon>
        <taxon>Metazoa</taxon>
        <taxon>Chordata</taxon>
        <taxon>Craniata</taxon>
        <taxon>Vertebrata</taxon>
        <taxon>Euteleostomi</taxon>
        <taxon>Mammalia</taxon>
        <taxon>Eutheria</taxon>
        <taxon>Laurasiatheria</taxon>
        <taxon>Artiodactyla</taxon>
        <taxon>Whippomorpha</taxon>
        <taxon>Cetacea</taxon>
        <taxon>Mysticeti</taxon>
        <taxon>Balaenopteridae</taxon>
        <taxon>Balaenoptera</taxon>
    </lineage>
</organism>
<dbReference type="GO" id="GO:1990904">
    <property type="term" value="C:ribonucleoprotein complex"/>
    <property type="evidence" value="ECO:0007669"/>
    <property type="project" value="UniProtKB-KW"/>
</dbReference>
<sequence length="193" mass="21946">MGISQDNWKPYNQKRKCELGCPTANTKTGPRHRHTVRMWGDKKKYGALRLDVGNFSWGSACCTRKTRITDIVYNTSNDELVHTKTLVQNGIMLTNNTWYAPLCPAPGPQEGAKLTPEEEETLNKKQSKKIQKKYEERKKNTQISRLLEQGSPQGKRLACITSRPGQCGQADGFVLEDKELEFYLRNTKAPKSK</sequence>
<protein>
    <recommendedName>
        <fullName evidence="4">40S ribosomal protein S8</fullName>
    </recommendedName>
</protein>
<evidence type="ECO:0000256" key="4">
    <source>
        <dbReference type="RuleBase" id="RU000669"/>
    </source>
</evidence>
<evidence type="ECO:0000256" key="2">
    <source>
        <dbReference type="ARBA" id="ARBA00022980"/>
    </source>
</evidence>
<dbReference type="NCBIfam" id="TIGR00307">
    <property type="entry name" value="eS8"/>
    <property type="match status" value="1"/>
</dbReference>
<dbReference type="GO" id="GO:0003735">
    <property type="term" value="F:structural constituent of ribosome"/>
    <property type="evidence" value="ECO:0007669"/>
    <property type="project" value="InterPro"/>
</dbReference>
<dbReference type="AlphaFoldDB" id="A0A8C0I4Z8"/>
<accession>A0A8C0I4Z8</accession>
<evidence type="ECO:0000313" key="6">
    <source>
        <dbReference type="Ensembl" id="ENSBMSP00010025458.1"/>
    </source>
</evidence>
<evidence type="ECO:0000256" key="5">
    <source>
        <dbReference type="SAM" id="MobiDB-lite"/>
    </source>
</evidence>
<dbReference type="Ensembl" id="ENSBMST00010028026.1">
    <property type="protein sequence ID" value="ENSBMSP00010025458.1"/>
    <property type="gene ID" value="ENSBMSG00010018477.1"/>
</dbReference>
<dbReference type="OMA" id="TVRMWGD"/>
<dbReference type="GeneTree" id="ENSGT00390000012433"/>
<reference evidence="6" key="1">
    <citation type="submission" date="2023-09" db="UniProtKB">
        <authorList>
            <consortium name="Ensembl"/>
        </authorList>
    </citation>
    <scope>IDENTIFICATION</scope>
</reference>
<dbReference type="Gene3D" id="3.10.290.70">
    <property type="match status" value="2"/>
</dbReference>
<proteinExistence type="inferred from homology"/>
<dbReference type="InterPro" id="IPR022309">
    <property type="entry name" value="Ribosomal_Se8/biogenesis_NSA2"/>
</dbReference>
<evidence type="ECO:0000256" key="3">
    <source>
        <dbReference type="ARBA" id="ARBA00023274"/>
    </source>
</evidence>
<name>A0A8C0I4Z8_BALMU</name>
<dbReference type="InterPro" id="IPR001047">
    <property type="entry name" value="Ribosomal_eS8"/>
</dbReference>
<dbReference type="GO" id="GO:0006412">
    <property type="term" value="P:translation"/>
    <property type="evidence" value="ECO:0007669"/>
    <property type="project" value="InterPro"/>
</dbReference>
<dbReference type="GO" id="GO:0005840">
    <property type="term" value="C:ribosome"/>
    <property type="evidence" value="ECO:0007669"/>
    <property type="project" value="UniProtKB-KW"/>
</dbReference>
<dbReference type="PANTHER" id="PTHR10394">
    <property type="entry name" value="40S RIBOSOMAL PROTEIN S8"/>
    <property type="match status" value="1"/>
</dbReference>
<keyword evidence="2 4" id="KW-0689">Ribosomal protein</keyword>
<dbReference type="Pfam" id="PF01201">
    <property type="entry name" value="Ribosomal_S8e"/>
    <property type="match status" value="1"/>
</dbReference>
<evidence type="ECO:0000256" key="1">
    <source>
        <dbReference type="ARBA" id="ARBA00005257"/>
    </source>
</evidence>
<feature type="region of interest" description="Disordered" evidence="5">
    <location>
        <begin position="117"/>
        <end position="138"/>
    </location>
</feature>
<comment type="similarity">
    <text evidence="1 4">Belongs to the eukaryotic ribosomal protein eS8 family.</text>
</comment>